<feature type="transmembrane region" description="Helical" evidence="5">
    <location>
        <begin position="220"/>
        <end position="240"/>
    </location>
</feature>
<evidence type="ECO:0000256" key="4">
    <source>
        <dbReference type="ARBA" id="ARBA00023224"/>
    </source>
</evidence>
<gene>
    <name evidence="6" type="ORF">MAR_023272</name>
</gene>
<keyword evidence="2" id="KW-0297">G-protein coupled receptor</keyword>
<evidence type="ECO:0000256" key="5">
    <source>
        <dbReference type="SAM" id="Phobius"/>
    </source>
</evidence>
<evidence type="ECO:0000313" key="7">
    <source>
        <dbReference type="Proteomes" id="UP001164746"/>
    </source>
</evidence>
<reference evidence="6" key="1">
    <citation type="submission" date="2022-11" db="EMBL/GenBank/DDBJ databases">
        <title>Centuries of genome instability and evolution in soft-shell clam transmissible cancer (bioRxiv).</title>
        <authorList>
            <person name="Hart S.F.M."/>
            <person name="Yonemitsu M.A."/>
            <person name="Giersch R.M."/>
            <person name="Beal B.F."/>
            <person name="Arriagada G."/>
            <person name="Davis B.W."/>
            <person name="Ostrander E.A."/>
            <person name="Goff S.P."/>
            <person name="Metzger M.J."/>
        </authorList>
    </citation>
    <scope>NUCLEOTIDE SEQUENCE</scope>
    <source>
        <strain evidence="6">MELC-2E11</strain>
        <tissue evidence="6">Siphon/mantle</tissue>
    </source>
</reference>
<keyword evidence="5" id="KW-0472">Membrane</keyword>
<accession>A0ABY7DQQ4</accession>
<dbReference type="PANTHER" id="PTHR24243">
    <property type="entry name" value="G-PROTEIN COUPLED RECEPTOR"/>
    <property type="match status" value="1"/>
</dbReference>
<dbReference type="SUPFAM" id="SSF81321">
    <property type="entry name" value="Family A G protein-coupled receptor-like"/>
    <property type="match status" value="1"/>
</dbReference>
<dbReference type="Proteomes" id="UP001164746">
    <property type="component" value="Chromosome 3"/>
</dbReference>
<comment type="subcellular location">
    <subcellularLocation>
        <location evidence="1">Membrane</location>
        <topology evidence="1">Multi-pass membrane protein</topology>
    </subcellularLocation>
</comment>
<feature type="transmembrane region" description="Helical" evidence="5">
    <location>
        <begin position="36"/>
        <end position="55"/>
    </location>
</feature>
<keyword evidence="3" id="KW-0675">Receptor</keyword>
<organism evidence="6 7">
    <name type="scientific">Mya arenaria</name>
    <name type="common">Soft-shell clam</name>
    <dbReference type="NCBI Taxonomy" id="6604"/>
    <lineage>
        <taxon>Eukaryota</taxon>
        <taxon>Metazoa</taxon>
        <taxon>Spiralia</taxon>
        <taxon>Lophotrochozoa</taxon>
        <taxon>Mollusca</taxon>
        <taxon>Bivalvia</taxon>
        <taxon>Autobranchia</taxon>
        <taxon>Heteroconchia</taxon>
        <taxon>Euheterodonta</taxon>
        <taxon>Imparidentia</taxon>
        <taxon>Neoheterodontei</taxon>
        <taxon>Myida</taxon>
        <taxon>Myoidea</taxon>
        <taxon>Myidae</taxon>
        <taxon>Mya</taxon>
    </lineage>
</organism>
<evidence type="ECO:0000256" key="3">
    <source>
        <dbReference type="ARBA" id="ARBA00023170"/>
    </source>
</evidence>
<name>A0ABY7DQQ4_MYAAR</name>
<keyword evidence="7" id="KW-1185">Reference proteome</keyword>
<evidence type="ECO:0000256" key="1">
    <source>
        <dbReference type="ARBA" id="ARBA00004141"/>
    </source>
</evidence>
<evidence type="ECO:0008006" key="8">
    <source>
        <dbReference type="Google" id="ProtNLM"/>
    </source>
</evidence>
<dbReference type="PANTHER" id="PTHR24243:SF230">
    <property type="entry name" value="G-PROTEIN COUPLED RECEPTORS FAMILY 1 PROFILE DOMAIN-CONTAINING PROTEIN"/>
    <property type="match status" value="1"/>
</dbReference>
<protein>
    <recommendedName>
        <fullName evidence="8">G-protein coupled receptors family 1 profile domain-containing protein</fullName>
    </recommendedName>
</protein>
<keyword evidence="5" id="KW-0812">Transmembrane</keyword>
<feature type="transmembrane region" description="Helical" evidence="5">
    <location>
        <begin position="301"/>
        <end position="320"/>
    </location>
</feature>
<evidence type="ECO:0000313" key="6">
    <source>
        <dbReference type="EMBL" id="WAQ98899.1"/>
    </source>
</evidence>
<proteinExistence type="predicted"/>
<evidence type="ECO:0000256" key="2">
    <source>
        <dbReference type="ARBA" id="ARBA00023040"/>
    </source>
</evidence>
<dbReference type="Gene3D" id="1.20.1070.10">
    <property type="entry name" value="Rhodopsin 7-helix transmembrane proteins"/>
    <property type="match status" value="1"/>
</dbReference>
<sequence length="323" mass="37245">MLVLPSVAFGIGQVYWFPPKEITPAKMADINLIAEITFMIMYTNNAINFILYIMLGSRFRSDLRNMCFCKRDNLRSTNGNIRTNSSSNKSVAFTIIQFRLKSFNVVILNSVLKKWIFFMLNLELRNSYAIFLSSDSIRVICYPRNETFVFKTQTLIDLSLGFEIPFCILFTGNMTILIRILSSNTLRKSSVTKSETSKTAPQNNNPVTQWTVITQILKTTFFVLICPSVTFGIGQVYWFLSIGRIVCTNASCVRNKCYVNVHEQCYKFVLYMMFGSKFRADLKSLFVPLTKFLRIKNNSRSIIMFTQVLVHMCLIVIRAHHIM</sequence>
<dbReference type="EMBL" id="CP111014">
    <property type="protein sequence ID" value="WAQ98899.1"/>
    <property type="molecule type" value="Genomic_DNA"/>
</dbReference>
<keyword evidence="4" id="KW-0807">Transducer</keyword>
<keyword evidence="5" id="KW-1133">Transmembrane helix</keyword>
<feature type="transmembrane region" description="Helical" evidence="5">
    <location>
        <begin position="160"/>
        <end position="181"/>
    </location>
</feature>